<proteinExistence type="predicted"/>
<feature type="transmembrane region" description="Helical" evidence="1">
    <location>
        <begin position="12"/>
        <end position="33"/>
    </location>
</feature>
<evidence type="ECO:0000256" key="1">
    <source>
        <dbReference type="SAM" id="Phobius"/>
    </source>
</evidence>
<dbReference type="Pfam" id="PF26262">
    <property type="entry name" value="DUF8066"/>
    <property type="match status" value="1"/>
</dbReference>
<dbReference type="InterPro" id="IPR058379">
    <property type="entry name" value="DUF8066"/>
</dbReference>
<feature type="transmembrane region" description="Helical" evidence="1">
    <location>
        <begin position="39"/>
        <end position="56"/>
    </location>
</feature>
<comment type="caution">
    <text evidence="2">The sequence shown here is derived from an EMBL/GenBank/DDBJ whole genome shotgun (WGS) entry which is preliminary data.</text>
</comment>
<accession>A0ABD5WTK0</accession>
<keyword evidence="3" id="KW-1185">Reference proteome</keyword>
<organism evidence="2 3">
    <name type="scientific">Halobaculum marinum</name>
    <dbReference type="NCBI Taxonomy" id="3031996"/>
    <lineage>
        <taxon>Archaea</taxon>
        <taxon>Methanobacteriati</taxon>
        <taxon>Methanobacteriota</taxon>
        <taxon>Stenosarchaea group</taxon>
        <taxon>Halobacteria</taxon>
        <taxon>Halobacteriales</taxon>
        <taxon>Haloferacaceae</taxon>
        <taxon>Halobaculum</taxon>
    </lineage>
</organism>
<dbReference type="Proteomes" id="UP001596388">
    <property type="component" value="Unassembled WGS sequence"/>
</dbReference>
<keyword evidence="1" id="KW-1133">Transmembrane helix</keyword>
<reference evidence="2 3" key="1">
    <citation type="journal article" date="2019" name="Int. J. Syst. Evol. Microbiol.">
        <title>The Global Catalogue of Microorganisms (GCM) 10K type strain sequencing project: providing services to taxonomists for standard genome sequencing and annotation.</title>
        <authorList>
            <consortium name="The Broad Institute Genomics Platform"/>
            <consortium name="The Broad Institute Genome Sequencing Center for Infectious Disease"/>
            <person name="Wu L."/>
            <person name="Ma J."/>
        </authorList>
    </citation>
    <scope>NUCLEOTIDE SEQUENCE [LARGE SCALE GENOMIC DNA]</scope>
    <source>
        <strain evidence="2 3">DT55</strain>
    </source>
</reference>
<name>A0ABD5WTK0_9EURY</name>
<evidence type="ECO:0000313" key="3">
    <source>
        <dbReference type="Proteomes" id="UP001596388"/>
    </source>
</evidence>
<sequence>MSTESPPSLREAIRTNTGAIVLVLFVVAALYAILIASQLLAVVYFAFLGLLLWLLYRFVRAHERIAAAQERRATAAPPSTADGNDAE</sequence>
<dbReference type="AlphaFoldDB" id="A0ABD5WTK0"/>
<keyword evidence="1" id="KW-0812">Transmembrane</keyword>
<gene>
    <name evidence="2" type="ORF">ACFQKD_06080</name>
</gene>
<keyword evidence="1" id="KW-0472">Membrane</keyword>
<dbReference type="RefSeq" id="WP_276238673.1">
    <property type="nucleotide sequence ID" value="NZ_CP119989.1"/>
</dbReference>
<protein>
    <submittedName>
        <fullName evidence="2">Glycerol ABC transporter substrate-binding protein</fullName>
    </submittedName>
</protein>
<evidence type="ECO:0000313" key="2">
    <source>
        <dbReference type="EMBL" id="MFC7096869.1"/>
    </source>
</evidence>
<dbReference type="EMBL" id="JBHTAG010000002">
    <property type="protein sequence ID" value="MFC7096869.1"/>
    <property type="molecule type" value="Genomic_DNA"/>
</dbReference>
<dbReference type="GeneID" id="79269237"/>